<accession>A0AAE2C8R4</accession>
<proteinExistence type="predicted"/>
<reference evidence="2" key="1">
    <citation type="submission" date="2020-06" db="EMBL/GenBank/DDBJ databases">
        <authorList>
            <person name="Li T."/>
            <person name="Hu X."/>
            <person name="Zhang T."/>
            <person name="Song X."/>
            <person name="Zhang H."/>
            <person name="Dai N."/>
            <person name="Sheng W."/>
            <person name="Hou X."/>
            <person name="Wei L."/>
        </authorList>
    </citation>
    <scope>NUCLEOTIDE SEQUENCE</scope>
    <source>
        <strain evidence="2">3651</strain>
        <tissue evidence="2">Leaf</tissue>
    </source>
</reference>
<organism evidence="2 3">
    <name type="scientific">Sesamum alatum</name>
    <dbReference type="NCBI Taxonomy" id="300844"/>
    <lineage>
        <taxon>Eukaryota</taxon>
        <taxon>Viridiplantae</taxon>
        <taxon>Streptophyta</taxon>
        <taxon>Embryophyta</taxon>
        <taxon>Tracheophyta</taxon>
        <taxon>Spermatophyta</taxon>
        <taxon>Magnoliopsida</taxon>
        <taxon>eudicotyledons</taxon>
        <taxon>Gunneridae</taxon>
        <taxon>Pentapetalae</taxon>
        <taxon>asterids</taxon>
        <taxon>lamiids</taxon>
        <taxon>Lamiales</taxon>
        <taxon>Pedaliaceae</taxon>
        <taxon>Sesamum</taxon>
    </lineage>
</organism>
<evidence type="ECO:0000256" key="1">
    <source>
        <dbReference type="SAM" id="MobiDB-lite"/>
    </source>
</evidence>
<feature type="compositionally biased region" description="Polar residues" evidence="1">
    <location>
        <begin position="132"/>
        <end position="144"/>
    </location>
</feature>
<feature type="compositionally biased region" description="Polar residues" evidence="1">
    <location>
        <begin position="50"/>
        <end position="63"/>
    </location>
</feature>
<feature type="region of interest" description="Disordered" evidence="1">
    <location>
        <begin position="132"/>
        <end position="157"/>
    </location>
</feature>
<evidence type="ECO:0000313" key="3">
    <source>
        <dbReference type="Proteomes" id="UP001293254"/>
    </source>
</evidence>
<evidence type="ECO:0000313" key="2">
    <source>
        <dbReference type="EMBL" id="KAK4413239.1"/>
    </source>
</evidence>
<reference evidence="2" key="2">
    <citation type="journal article" date="2024" name="Plant">
        <title>Genomic evolution and insights into agronomic trait innovations of Sesamum species.</title>
        <authorList>
            <person name="Miao H."/>
            <person name="Wang L."/>
            <person name="Qu L."/>
            <person name="Liu H."/>
            <person name="Sun Y."/>
            <person name="Le M."/>
            <person name="Wang Q."/>
            <person name="Wei S."/>
            <person name="Zheng Y."/>
            <person name="Lin W."/>
            <person name="Duan Y."/>
            <person name="Cao H."/>
            <person name="Xiong S."/>
            <person name="Wang X."/>
            <person name="Wei L."/>
            <person name="Li C."/>
            <person name="Ma Q."/>
            <person name="Ju M."/>
            <person name="Zhao R."/>
            <person name="Li G."/>
            <person name="Mu C."/>
            <person name="Tian Q."/>
            <person name="Mei H."/>
            <person name="Zhang T."/>
            <person name="Gao T."/>
            <person name="Zhang H."/>
        </authorList>
    </citation>
    <scope>NUCLEOTIDE SEQUENCE</scope>
    <source>
        <strain evidence="2">3651</strain>
    </source>
</reference>
<sequence length="157" mass="16890">MWGGNNIAKLLEEAAEKGARMALLGMKEAKGGNDPVKTSQKLPASEGGSVKSSIAPTPEQNNHPLPPVDDPRIESLRKEIDEPPKRLVPDMPHVRKESPFSPKILSAVMPPQARLPQLACYGARGYVGITTDPNGQEPTLNKGLQNGGFFEKKPGSF</sequence>
<dbReference type="EMBL" id="JACGWO010000012">
    <property type="protein sequence ID" value="KAK4413239.1"/>
    <property type="molecule type" value="Genomic_DNA"/>
</dbReference>
<gene>
    <name evidence="2" type="ORF">Salat_2736500</name>
</gene>
<dbReference type="AlphaFoldDB" id="A0AAE2C8R4"/>
<dbReference type="Proteomes" id="UP001293254">
    <property type="component" value="Unassembled WGS sequence"/>
</dbReference>
<name>A0AAE2C8R4_9LAMI</name>
<protein>
    <submittedName>
        <fullName evidence="2">Uncharacterized protein</fullName>
    </submittedName>
</protein>
<keyword evidence="3" id="KW-1185">Reference proteome</keyword>
<feature type="region of interest" description="Disordered" evidence="1">
    <location>
        <begin position="26"/>
        <end position="72"/>
    </location>
</feature>
<comment type="caution">
    <text evidence="2">The sequence shown here is derived from an EMBL/GenBank/DDBJ whole genome shotgun (WGS) entry which is preliminary data.</text>
</comment>